<dbReference type="PANTHER" id="PTHR47773">
    <property type="entry name" value="SI:DKEY-9I5.2-RELATED"/>
    <property type="match status" value="1"/>
</dbReference>
<dbReference type="PANTHER" id="PTHR47773:SF1">
    <property type="entry name" value="C2H2-TYPE DOMAIN-CONTAINING PROTEIN"/>
    <property type="match status" value="1"/>
</dbReference>
<evidence type="ECO:0000313" key="2">
    <source>
        <dbReference type="EMBL" id="KAH3804378.1"/>
    </source>
</evidence>
<name>A0A9D4JDA8_DREPO</name>
<keyword evidence="3" id="KW-1185">Reference proteome</keyword>
<proteinExistence type="predicted"/>
<sequence length="311" mass="35505">MGTGFLTWKYHPQPKIAARKIVHGLFNPFQQHKTTDGSLVERKTFKEVIMWFNPPPIPTTMMGSIPHMNSFFTTPVFFWRPVGVMHAKIRCPNKNCPAPPDAFLSRSGNSSTAHQVCSEHHYYTLLTERLLCSHCKALRLRQKTAKQQVSDEEEEPQYIWQGFRPVILQSLSPAVKNMFLAIICGKRAIDKSVVTLLDDRLNAISMTKVLRLLKRQHDKWYTDIRDLNQTFLFEAYTAKATSQSGQSGILQFVNPAGSYTPPIAQPLLPDERVFRRAHLIQAMERMQDYRADILSTTGEILCIDGSKQVNT</sequence>
<dbReference type="Pfam" id="PF20499">
    <property type="entry name" value="DUF6729"/>
    <property type="match status" value="1"/>
</dbReference>
<dbReference type="InterPro" id="IPR046616">
    <property type="entry name" value="DUF6729"/>
</dbReference>
<comment type="caution">
    <text evidence="2">The sequence shown here is derived from an EMBL/GenBank/DDBJ whole genome shotgun (WGS) entry which is preliminary data.</text>
</comment>
<dbReference type="AlphaFoldDB" id="A0A9D4JDA8"/>
<organism evidence="2 3">
    <name type="scientific">Dreissena polymorpha</name>
    <name type="common">Zebra mussel</name>
    <name type="synonym">Mytilus polymorpha</name>
    <dbReference type="NCBI Taxonomy" id="45954"/>
    <lineage>
        <taxon>Eukaryota</taxon>
        <taxon>Metazoa</taxon>
        <taxon>Spiralia</taxon>
        <taxon>Lophotrochozoa</taxon>
        <taxon>Mollusca</taxon>
        <taxon>Bivalvia</taxon>
        <taxon>Autobranchia</taxon>
        <taxon>Heteroconchia</taxon>
        <taxon>Euheterodonta</taxon>
        <taxon>Imparidentia</taxon>
        <taxon>Neoheterodontei</taxon>
        <taxon>Myida</taxon>
        <taxon>Dreissenoidea</taxon>
        <taxon>Dreissenidae</taxon>
        <taxon>Dreissena</taxon>
    </lineage>
</organism>
<reference evidence="2" key="2">
    <citation type="submission" date="2020-11" db="EMBL/GenBank/DDBJ databases">
        <authorList>
            <person name="McCartney M.A."/>
            <person name="Auch B."/>
            <person name="Kono T."/>
            <person name="Mallez S."/>
            <person name="Becker A."/>
            <person name="Gohl D.M."/>
            <person name="Silverstein K.A.T."/>
            <person name="Koren S."/>
            <person name="Bechman K.B."/>
            <person name="Herman A."/>
            <person name="Abrahante J.E."/>
            <person name="Garbe J."/>
        </authorList>
    </citation>
    <scope>NUCLEOTIDE SEQUENCE</scope>
    <source>
        <strain evidence="2">Duluth1</strain>
        <tissue evidence="2">Whole animal</tissue>
    </source>
</reference>
<evidence type="ECO:0000313" key="3">
    <source>
        <dbReference type="Proteomes" id="UP000828390"/>
    </source>
</evidence>
<protein>
    <recommendedName>
        <fullName evidence="1">DUF6729 domain-containing protein</fullName>
    </recommendedName>
</protein>
<gene>
    <name evidence="2" type="ORF">DPMN_132663</name>
</gene>
<reference evidence="2" key="1">
    <citation type="journal article" date="2019" name="bioRxiv">
        <title>The Genome of the Zebra Mussel, Dreissena polymorpha: A Resource for Invasive Species Research.</title>
        <authorList>
            <person name="McCartney M.A."/>
            <person name="Auch B."/>
            <person name="Kono T."/>
            <person name="Mallez S."/>
            <person name="Zhang Y."/>
            <person name="Obille A."/>
            <person name="Becker A."/>
            <person name="Abrahante J.E."/>
            <person name="Garbe J."/>
            <person name="Badalamenti J.P."/>
            <person name="Herman A."/>
            <person name="Mangelson H."/>
            <person name="Liachko I."/>
            <person name="Sullivan S."/>
            <person name="Sone E.D."/>
            <person name="Koren S."/>
            <person name="Silverstein K.A.T."/>
            <person name="Beckman K.B."/>
            <person name="Gohl D.M."/>
        </authorList>
    </citation>
    <scope>NUCLEOTIDE SEQUENCE</scope>
    <source>
        <strain evidence="2">Duluth1</strain>
        <tissue evidence="2">Whole animal</tissue>
    </source>
</reference>
<evidence type="ECO:0000259" key="1">
    <source>
        <dbReference type="Pfam" id="PF20499"/>
    </source>
</evidence>
<dbReference type="EMBL" id="JAIWYP010000006">
    <property type="protein sequence ID" value="KAH3804378.1"/>
    <property type="molecule type" value="Genomic_DNA"/>
</dbReference>
<feature type="domain" description="DUF6729" evidence="1">
    <location>
        <begin position="43"/>
        <end position="137"/>
    </location>
</feature>
<accession>A0A9D4JDA8</accession>
<dbReference type="Proteomes" id="UP000828390">
    <property type="component" value="Unassembled WGS sequence"/>
</dbReference>